<sequence length="300" mass="32900">MSRVEQVESSKTADIGALGKVPYTKDELEAIMDGMRRASWFIYGSARPCADLDESAWRQITHTLRAHGWPRRRWQQIRAKGRSLVSVARSTVGALSTTNPSSSSAQVLHPGAPCVAQSIPTVAPSYVASFHEGQIPRTTEFDITCYPPPMLLPAPSLQVNMVEPSSLNSSSSSCPKITSVCSTSEARKSTQDYVPSSLPTSTPRVPQNLTQLLEEDYTPVFPVSLTNGSFGSIPTIPSSSNALPVTLPLNSNLICGVPQPPPLPCVWDCMEREQRLRINTLKLEILGLKRQFWLKKLKQL</sequence>
<evidence type="ECO:0000313" key="2">
    <source>
        <dbReference type="Proteomes" id="UP000286415"/>
    </source>
</evidence>
<name>A0A3R7K079_CLOSI</name>
<dbReference type="OrthoDB" id="6244368at2759"/>
<comment type="caution">
    <text evidence="1">The sequence shown here is derived from an EMBL/GenBank/DDBJ whole genome shotgun (WGS) entry which is preliminary data.</text>
</comment>
<accession>A0A3R7K079</accession>
<dbReference type="InParanoid" id="A0A3R7K079"/>
<dbReference type="AlphaFoldDB" id="A0A3R7K079"/>
<reference evidence="1 2" key="2">
    <citation type="journal article" date="2021" name="Genomics">
        <title>High-quality reference genome for Clonorchis sinensis.</title>
        <authorList>
            <person name="Young N.D."/>
            <person name="Stroehlein A.J."/>
            <person name="Kinkar L."/>
            <person name="Wang T."/>
            <person name="Sohn W.M."/>
            <person name="Chang B.C.H."/>
            <person name="Kaur P."/>
            <person name="Weisz D."/>
            <person name="Dudchenko O."/>
            <person name="Aiden E.L."/>
            <person name="Korhonen P.K."/>
            <person name="Gasser R.B."/>
        </authorList>
    </citation>
    <scope>NUCLEOTIDE SEQUENCE [LARGE SCALE GENOMIC DNA]</scope>
    <source>
        <strain evidence="1">Cs-k2</strain>
    </source>
</reference>
<dbReference type="Proteomes" id="UP000286415">
    <property type="component" value="Unassembled WGS sequence"/>
</dbReference>
<protein>
    <submittedName>
        <fullName evidence="1">Uncharacterized protein</fullName>
    </submittedName>
</protein>
<proteinExistence type="predicted"/>
<reference evidence="1 2" key="1">
    <citation type="journal article" date="2018" name="Biotechnol. Adv.">
        <title>Improved genomic resources and new bioinformatic workflow for the carcinogenic parasite Clonorchis sinensis: Biotechnological implications.</title>
        <authorList>
            <person name="Wang D."/>
            <person name="Korhonen P.K."/>
            <person name="Gasser R.B."/>
            <person name="Young N.D."/>
        </authorList>
    </citation>
    <scope>NUCLEOTIDE SEQUENCE [LARGE SCALE GENOMIC DNA]</scope>
    <source>
        <strain evidence="1">Cs-k2</strain>
    </source>
</reference>
<evidence type="ECO:0000313" key="1">
    <source>
        <dbReference type="EMBL" id="KAG5449223.1"/>
    </source>
</evidence>
<organism evidence="1 2">
    <name type="scientific">Clonorchis sinensis</name>
    <name type="common">Chinese liver fluke</name>
    <dbReference type="NCBI Taxonomy" id="79923"/>
    <lineage>
        <taxon>Eukaryota</taxon>
        <taxon>Metazoa</taxon>
        <taxon>Spiralia</taxon>
        <taxon>Lophotrochozoa</taxon>
        <taxon>Platyhelminthes</taxon>
        <taxon>Trematoda</taxon>
        <taxon>Digenea</taxon>
        <taxon>Opisthorchiida</taxon>
        <taxon>Opisthorchiata</taxon>
        <taxon>Opisthorchiidae</taxon>
        <taxon>Clonorchis</taxon>
    </lineage>
</organism>
<keyword evidence="2" id="KW-1185">Reference proteome</keyword>
<dbReference type="EMBL" id="NIRI02000042">
    <property type="protein sequence ID" value="KAG5449223.1"/>
    <property type="molecule type" value="Genomic_DNA"/>
</dbReference>
<gene>
    <name evidence="1" type="ORF">CSKR_107087</name>
</gene>